<evidence type="ECO:0000313" key="3">
    <source>
        <dbReference type="EMBL" id="MDN4593033.1"/>
    </source>
</evidence>
<evidence type="ECO:0000259" key="2">
    <source>
        <dbReference type="Pfam" id="PF08327"/>
    </source>
</evidence>
<dbReference type="InterPro" id="IPR013538">
    <property type="entry name" value="ASHA1/2-like_C"/>
</dbReference>
<feature type="domain" description="Activator of Hsp90 ATPase homologue 1/2-like C-terminal" evidence="2">
    <location>
        <begin position="21"/>
        <end position="133"/>
    </location>
</feature>
<evidence type="ECO:0000256" key="1">
    <source>
        <dbReference type="ARBA" id="ARBA00006817"/>
    </source>
</evidence>
<dbReference type="Proteomes" id="UP001174196">
    <property type="component" value="Unassembled WGS sequence"/>
</dbReference>
<dbReference type="SUPFAM" id="SSF55961">
    <property type="entry name" value="Bet v1-like"/>
    <property type="match status" value="2"/>
</dbReference>
<dbReference type="InterPro" id="IPR023393">
    <property type="entry name" value="START-like_dom_sf"/>
</dbReference>
<reference evidence="3" key="1">
    <citation type="submission" date="2022-08" db="EMBL/GenBank/DDBJ databases">
        <title>Polycladomyces zharkentsis sp. nov., a novel thermophilic CMC and starch-degrading bacterium isolated from a geothermal spring in Kazakhstan.</title>
        <authorList>
            <person name="Mashzhan A."/>
            <person name="Kistaubaeva A."/>
            <person name="Javier-Lopez R."/>
            <person name="Birkeland N.-K."/>
        </authorList>
    </citation>
    <scope>NUCLEOTIDE SEQUENCE</scope>
    <source>
        <strain evidence="3">KSR 13</strain>
    </source>
</reference>
<feature type="domain" description="Activator of Hsp90 ATPase homologue 1/2-like C-terminal" evidence="2">
    <location>
        <begin position="186"/>
        <end position="296"/>
    </location>
</feature>
<dbReference type="EMBL" id="JANRHH010000019">
    <property type="protein sequence ID" value="MDN4593033.1"/>
    <property type="molecule type" value="Genomic_DNA"/>
</dbReference>
<keyword evidence="4" id="KW-1185">Reference proteome</keyword>
<comment type="similarity">
    <text evidence="1">Belongs to the AHA1 family.</text>
</comment>
<gene>
    <name evidence="3" type="ORF">NWF35_03805</name>
</gene>
<evidence type="ECO:0000313" key="4">
    <source>
        <dbReference type="Proteomes" id="UP001174196"/>
    </source>
</evidence>
<dbReference type="Pfam" id="PF08327">
    <property type="entry name" value="AHSA1"/>
    <property type="match status" value="2"/>
</dbReference>
<dbReference type="RefSeq" id="WP_301237747.1">
    <property type="nucleotide sequence ID" value="NZ_JANRHH010000019.1"/>
</dbReference>
<sequence>MLATVERIAGGYVARFERHLNHPVEKVWAALTQPEKLANWLADAVIEELKEGGKIELTFSKTEGNVVVCTITEVKPHSVLEYTWGDDRVRWELYPKQDGCLLVLKQIFYTINDQSAKDLAGWHVHTDILLSVLEGQLVEFSYSRWEELYGKYTKMLSSQRKSNYNVLATVEKMDGGYVARFERHLNHPVEKVWAALTQPEKLSKWFADAVVDLKVGGTVELTFKPVGNTVSCTITEIQPQTVMEYTWGNDKLRWELYPKQDGCLLVLKEFFSVLDNHRPRDLSGWHTIIDMLPAVLDGEPVEFSMTHAQQAYDRYKEMLSQ</sequence>
<protein>
    <submittedName>
        <fullName evidence="3">SRPBCC family protein</fullName>
    </submittedName>
</protein>
<proteinExistence type="inferred from homology"/>
<comment type="caution">
    <text evidence="3">The sequence shown here is derived from an EMBL/GenBank/DDBJ whole genome shotgun (WGS) entry which is preliminary data.</text>
</comment>
<organism evidence="3 4">
    <name type="scientific">Polycladomyces subterraneus</name>
    <dbReference type="NCBI Taxonomy" id="1016997"/>
    <lineage>
        <taxon>Bacteria</taxon>
        <taxon>Bacillati</taxon>
        <taxon>Bacillota</taxon>
        <taxon>Bacilli</taxon>
        <taxon>Bacillales</taxon>
        <taxon>Thermoactinomycetaceae</taxon>
        <taxon>Polycladomyces</taxon>
    </lineage>
</organism>
<name>A0ABT8IJR9_9BACL</name>
<dbReference type="CDD" id="cd08899">
    <property type="entry name" value="SRPBCC_CalC_Aha1-like_6"/>
    <property type="match status" value="2"/>
</dbReference>
<dbReference type="Gene3D" id="3.30.530.20">
    <property type="match status" value="2"/>
</dbReference>
<accession>A0ABT8IJR9</accession>